<protein>
    <submittedName>
        <fullName evidence="1">Glycosyltransferase</fullName>
        <ecNumber evidence="1">2.4.-.-</ecNumber>
    </submittedName>
</protein>
<evidence type="ECO:0000313" key="2">
    <source>
        <dbReference type="Proteomes" id="UP001596116"/>
    </source>
</evidence>
<accession>A0ABW1KXC5</accession>
<dbReference type="EC" id="2.4.-.-" evidence="1"/>
<dbReference type="SUPFAM" id="SSF53756">
    <property type="entry name" value="UDP-Glycosyltransferase/glycogen phosphorylase"/>
    <property type="match status" value="1"/>
</dbReference>
<organism evidence="1 2">
    <name type="scientific">Hyphococcus aureus</name>
    <dbReference type="NCBI Taxonomy" id="2666033"/>
    <lineage>
        <taxon>Bacteria</taxon>
        <taxon>Pseudomonadati</taxon>
        <taxon>Pseudomonadota</taxon>
        <taxon>Alphaproteobacteria</taxon>
        <taxon>Parvularculales</taxon>
        <taxon>Parvularculaceae</taxon>
        <taxon>Hyphococcus</taxon>
    </lineage>
</organism>
<dbReference type="GO" id="GO:0016757">
    <property type="term" value="F:glycosyltransferase activity"/>
    <property type="evidence" value="ECO:0007669"/>
    <property type="project" value="UniProtKB-KW"/>
</dbReference>
<keyword evidence="1" id="KW-0808">Transferase</keyword>
<dbReference type="Pfam" id="PF13692">
    <property type="entry name" value="Glyco_trans_1_4"/>
    <property type="match status" value="1"/>
</dbReference>
<keyword evidence="2" id="KW-1185">Reference proteome</keyword>
<keyword evidence="1" id="KW-0328">Glycosyltransferase</keyword>
<evidence type="ECO:0000313" key="1">
    <source>
        <dbReference type="EMBL" id="MFC6035247.1"/>
    </source>
</evidence>
<comment type="caution">
    <text evidence="1">The sequence shown here is derived from an EMBL/GenBank/DDBJ whole genome shotgun (WGS) entry which is preliminary data.</text>
</comment>
<dbReference type="RefSeq" id="WP_379879428.1">
    <property type="nucleotide sequence ID" value="NZ_JBHPON010000001.1"/>
</dbReference>
<name>A0ABW1KXC5_9PROT</name>
<proteinExistence type="predicted"/>
<reference evidence="1 2" key="1">
    <citation type="submission" date="2024-09" db="EMBL/GenBank/DDBJ databases">
        <authorList>
            <person name="Zhang Z.-H."/>
        </authorList>
    </citation>
    <scope>NUCLEOTIDE SEQUENCE [LARGE SCALE GENOMIC DNA]</scope>
    <source>
        <strain evidence="1 2">HHTR114</strain>
    </source>
</reference>
<gene>
    <name evidence="1" type="ORF">ACFMB1_06805</name>
</gene>
<sequence length="430" mass="47438">MKRLFIVDPSLKDIRGHHYMMTREATRSAQQLGFDVVWLCSEGFSGALDAEKATVAPVFRSSMYDAYISQQQQAKKPDLLTRLKRKLTGRRDAPPPAPMGGFFEDLQSAMAQWEIGPEDRILLHTADGESLPAVARIIRETPLEALPVFHVATPYDPVGVMPKRQVMEGFEQTLEQLKEAGALGRKLFLYAENAYLAEHLSQLWPATVRPLPIPASAPEANACDAARTRLCEKLRLQPDSFLIVSLGSARLEKGFQHIPDIVAHVFERATGDIRFILHASPQIVGRDPKITEAINRLQARPEGQAHLLLEPLSDDDYQDLLLASDVVLLPYGEHEYRVRGSAVVTEALAAGKTIVATANTYPGKAAHTHGGLTADTPASFADAILEVYGARAAFSARAKNERENFVAANSMESYWRRCLDAEREENSSSG</sequence>
<dbReference type="Gene3D" id="3.40.50.2000">
    <property type="entry name" value="Glycogen Phosphorylase B"/>
    <property type="match status" value="1"/>
</dbReference>
<dbReference type="EMBL" id="JBHPON010000001">
    <property type="protein sequence ID" value="MFC6035247.1"/>
    <property type="molecule type" value="Genomic_DNA"/>
</dbReference>
<dbReference type="Proteomes" id="UP001596116">
    <property type="component" value="Unassembled WGS sequence"/>
</dbReference>